<evidence type="ECO:0000313" key="3">
    <source>
        <dbReference type="Proteomes" id="UP000271587"/>
    </source>
</evidence>
<organism evidence="2 3">
    <name type="scientific">Corynebacterium gerontici</name>
    <dbReference type="NCBI Taxonomy" id="2079234"/>
    <lineage>
        <taxon>Bacteria</taxon>
        <taxon>Bacillati</taxon>
        <taxon>Actinomycetota</taxon>
        <taxon>Actinomycetes</taxon>
        <taxon>Mycobacteriales</taxon>
        <taxon>Corynebacteriaceae</taxon>
        <taxon>Corynebacterium</taxon>
    </lineage>
</organism>
<keyword evidence="3" id="KW-1185">Reference proteome</keyword>
<proteinExistence type="predicted"/>
<protein>
    <recommendedName>
        <fullName evidence="4">DUF3710 domain-containing protein</fullName>
    </recommendedName>
</protein>
<feature type="region of interest" description="Disordered" evidence="1">
    <location>
        <begin position="1"/>
        <end position="57"/>
    </location>
</feature>
<dbReference type="KEGG" id="cgk:CGERO_06355"/>
<sequence>MGLWPFGKRENEEQPSPASFEHAGPAEAAVDSPLAEDEVDTQDQPYEGRLGADGPFDAQEHEFEDFDFSDFSQAALNLGSMVIALPKEAQVQVEMGETGPRMLHILSEYGRFTPVAFAAPASGGQWRKLAKETTESMRNDGLLVTTEQGPFGREIIGRLDAEQSNIVRVIGADGPRWMLRVTVAAPEASAEQAAELAREMMARTFVNRGDAPILAGESLPVALPAPLAAQVQQELQRRQQQATEQGQASE</sequence>
<accession>A0A3G6J0K7</accession>
<dbReference type="AlphaFoldDB" id="A0A3G6J0K7"/>
<feature type="region of interest" description="Disordered" evidence="1">
    <location>
        <begin position="231"/>
        <end position="250"/>
    </location>
</feature>
<dbReference type="RefSeq" id="WP_123934262.1">
    <property type="nucleotide sequence ID" value="NZ_CP033897.1"/>
</dbReference>
<gene>
    <name evidence="2" type="ORF">CGERO_06355</name>
</gene>
<evidence type="ECO:0000256" key="1">
    <source>
        <dbReference type="SAM" id="MobiDB-lite"/>
    </source>
</evidence>
<evidence type="ECO:0000313" key="2">
    <source>
        <dbReference type="EMBL" id="AZA11571.1"/>
    </source>
</evidence>
<evidence type="ECO:0008006" key="4">
    <source>
        <dbReference type="Google" id="ProtNLM"/>
    </source>
</evidence>
<dbReference type="EMBL" id="CP033897">
    <property type="protein sequence ID" value="AZA11571.1"/>
    <property type="molecule type" value="Genomic_DNA"/>
</dbReference>
<dbReference type="OrthoDB" id="8480367at2"/>
<reference evidence="2 3" key="1">
    <citation type="submission" date="2018-11" db="EMBL/GenBank/DDBJ databases">
        <authorList>
            <person name="Kleinhagauer T."/>
            <person name="Glaeser S.P."/>
            <person name="Spergser J."/>
            <person name="Ruckert C."/>
            <person name="Kaempfer P."/>
            <person name="Busse H.-J."/>
        </authorList>
    </citation>
    <scope>NUCLEOTIDE SEQUENCE [LARGE SCALE GENOMIC DNA]</scope>
    <source>
        <strain evidence="2 3">W8</strain>
    </source>
</reference>
<dbReference type="Pfam" id="PF12502">
    <property type="entry name" value="DUF3710"/>
    <property type="match status" value="1"/>
</dbReference>
<name>A0A3G6J0K7_9CORY</name>
<dbReference type="Proteomes" id="UP000271587">
    <property type="component" value="Chromosome"/>
</dbReference>
<dbReference type="InterPro" id="IPR022183">
    <property type="entry name" value="DUF3710"/>
</dbReference>